<dbReference type="NCBIfam" id="TIGR04131">
    <property type="entry name" value="Bac_Flav_CTERM"/>
    <property type="match status" value="1"/>
</dbReference>
<evidence type="ECO:0000313" key="3">
    <source>
        <dbReference type="Proteomes" id="UP001200145"/>
    </source>
</evidence>
<feature type="region of interest" description="Disordered" evidence="1">
    <location>
        <begin position="1"/>
        <end position="20"/>
    </location>
</feature>
<dbReference type="InterPro" id="IPR026341">
    <property type="entry name" value="T9SS_type_B"/>
</dbReference>
<dbReference type="EMBL" id="JAKEVY010000005">
    <property type="protein sequence ID" value="MCF1716585.1"/>
    <property type="molecule type" value="Genomic_DNA"/>
</dbReference>
<protein>
    <submittedName>
        <fullName evidence="2">Gliding motility-associated C-terminal domain-containing protein</fullName>
    </submittedName>
</protein>
<accession>A0ABS9BLT3</accession>
<comment type="caution">
    <text evidence="2">The sequence shown here is derived from an EMBL/GenBank/DDBJ whole genome shotgun (WGS) entry which is preliminary data.</text>
</comment>
<evidence type="ECO:0000256" key="1">
    <source>
        <dbReference type="SAM" id="MobiDB-lite"/>
    </source>
</evidence>
<sequence>MSQSNAPKRPVPSGQKIQGSRSLLEFSLLLERTEKLPSPGSPGATPARVKKLQSQIPQRPSSFQHNSTGITNSLSEVCFTISGRDFLHHSSLGFYTAQPIQTRDGHFIIPGEFVDYNSVPYRSGGSCIKTDAEGNVIWAKLIDSLQQTPGYFLSYFRVLELVDRSLLLLGRTPNKVTGNYDLIFTKLDPNGNLLWSKTFSSRLWEGYNGTGDYFYVTDLEQDPADGQVYLVGSHWAKGISVTKLNPADGSIRWSNVYQSGEFENSFGLAIQSNQLLLFNLQGNYNSYLVISALDKNSGNKIRQKSLISTMDWMGPKIYRPIELVVTESGKFLLSGITNWYSRTPGVPGPEYLSHAEVIELDQNADFENSFVFRNQVDASPLLTQVSLAKDGSGVFSMFEYESGFTGKAHIAMFKDGKIYHQRKREHINEGIPYEPPYLSTGNGGFVNIKLMGDSTKTFADGSRIDFYKMHSSDTLGACIGFPDSVTSLLSKYYIPADLPMYEKIERNDLSEQLSIVHNVNDNRFVKAPACQIISHCDSVSVRADQEAVCVGSRITVTLGKNPACGSLIPLEFDSSFVSAVQQLNDSMYSFQLAKSGIFTIHASVMGCSIKKDSVRIIVTQVQNILDLGADTVLCKNNSLLLKADAGFIQYRWQDGTTTPEFRVTQPGKYYVDVTNACGNSLSDTIWVREHPPIALNLGTDKELCFDAPATIEAPEGFINYEWSNSLDTSAYNGRTLFIRPNQPVEYRLTAELKPGCFAYDTIQLSISRPPAIDLGLDTSICKTATLSLNAGAGFSSYQWSTGSTSNFITVSEKGSYWVNGYLPNGCFSSDTIELVEVYELPVPYLGPDRVICEGQPELLQPAGTYANYLWQDASIAPVLQVNQPGTYWVRASNSFGCIGTDTLVITETKLPPSDFLDADTLICSYSTIDLVPGRDFSNYKWNTGASSRGIQVKTQGLYWLTVTDEFNCRGTDSIVITTKDCLKGVFLPNAFSPNGDHKNDLFRAQVFGQLQKFELRIYNRFGQLIFETTNPDSGWNGTLNGMLQNTGTFIWTCTYQLIGEPLEQQKGLLQLIR</sequence>
<dbReference type="Proteomes" id="UP001200145">
    <property type="component" value="Unassembled WGS sequence"/>
</dbReference>
<dbReference type="Pfam" id="PF13585">
    <property type="entry name" value="CHU_C"/>
    <property type="match status" value="1"/>
</dbReference>
<dbReference type="PANTHER" id="PTHR42754">
    <property type="entry name" value="ENDOGLUCANASE"/>
    <property type="match status" value="1"/>
</dbReference>
<name>A0ABS9BLT3_9BACT</name>
<dbReference type="PANTHER" id="PTHR42754:SF1">
    <property type="entry name" value="LIPOPROTEIN"/>
    <property type="match status" value="1"/>
</dbReference>
<evidence type="ECO:0000313" key="2">
    <source>
        <dbReference type="EMBL" id="MCF1716585.1"/>
    </source>
</evidence>
<gene>
    <name evidence="2" type="ORF">L0U88_18225</name>
</gene>
<keyword evidence="3" id="KW-1185">Reference proteome</keyword>
<organism evidence="2 3">
    <name type="scientific">Flavihumibacter fluminis</name>
    <dbReference type="NCBI Taxonomy" id="2909236"/>
    <lineage>
        <taxon>Bacteria</taxon>
        <taxon>Pseudomonadati</taxon>
        <taxon>Bacteroidota</taxon>
        <taxon>Chitinophagia</taxon>
        <taxon>Chitinophagales</taxon>
        <taxon>Chitinophagaceae</taxon>
        <taxon>Flavihumibacter</taxon>
    </lineage>
</organism>
<proteinExistence type="predicted"/>
<reference evidence="2 3" key="1">
    <citation type="submission" date="2022-01" db="EMBL/GenBank/DDBJ databases">
        <title>Flavihumibacter sp. nov., isolated from sediment of a river.</title>
        <authorList>
            <person name="Liu H."/>
        </authorList>
    </citation>
    <scope>NUCLEOTIDE SEQUENCE [LARGE SCALE GENOMIC DNA]</scope>
    <source>
        <strain evidence="2 3">RY-1</strain>
    </source>
</reference>